<dbReference type="Gene3D" id="2.30.320.10">
    <property type="entry name" value="YwqG-like"/>
    <property type="match status" value="1"/>
</dbReference>
<feature type="compositionally biased region" description="Polar residues" evidence="1">
    <location>
        <begin position="233"/>
        <end position="243"/>
    </location>
</feature>
<evidence type="ECO:0000313" key="3">
    <source>
        <dbReference type="Proteomes" id="UP000642673"/>
    </source>
</evidence>
<accession>A0ABQ3ES85</accession>
<keyword evidence="3" id="KW-1185">Reference proteome</keyword>
<gene>
    <name evidence="2" type="ORF">GCM10010347_28830</name>
</gene>
<dbReference type="Proteomes" id="UP000642673">
    <property type="component" value="Unassembled WGS sequence"/>
</dbReference>
<name>A0ABQ3ES85_9ACTN</name>
<feature type="compositionally biased region" description="Basic and acidic residues" evidence="1">
    <location>
        <begin position="244"/>
        <end position="255"/>
    </location>
</feature>
<feature type="region of interest" description="Disordered" evidence="1">
    <location>
        <begin position="233"/>
        <end position="277"/>
    </location>
</feature>
<evidence type="ECO:0008006" key="4">
    <source>
        <dbReference type="Google" id="ProtNLM"/>
    </source>
</evidence>
<evidence type="ECO:0000256" key="1">
    <source>
        <dbReference type="SAM" id="MobiDB-lite"/>
    </source>
</evidence>
<proteinExistence type="predicted"/>
<evidence type="ECO:0000313" key="2">
    <source>
        <dbReference type="EMBL" id="GHB56922.1"/>
    </source>
</evidence>
<sequence>MHADPRGPQYTPQEQALKAHHDAVFTERLQADLPPAECRVPMLPVAQLYVRDVPLLRPPGGADLLQVLWCPHDHAPHGKPSTALFWRSAADVVDVLAMPPEPYEADYPGYAPQPCRLTPEPTIDYPNSLELSPQTRQALGDWSRWQAAGAAVDSSYAAYPWEFYDTELAVAPGWKAGGWAPWGRTDPCPQDCGACGAQMVPLLTIASFEWDGGPGSWVPYADRAAAATSHIAGQNPAQPTGVENRQHRQPPDLRLPHVPGAPAHRPGPVSRSTAGGS</sequence>
<organism evidence="2 3">
    <name type="scientific">Streptomyces cirratus</name>
    <dbReference type="NCBI Taxonomy" id="68187"/>
    <lineage>
        <taxon>Bacteria</taxon>
        <taxon>Bacillati</taxon>
        <taxon>Actinomycetota</taxon>
        <taxon>Actinomycetes</taxon>
        <taxon>Kitasatosporales</taxon>
        <taxon>Streptomycetaceae</taxon>
        <taxon>Streptomyces</taxon>
    </lineage>
</organism>
<protein>
    <recommendedName>
        <fullName evidence="4">DUF1963 domain-containing protein</fullName>
    </recommendedName>
</protein>
<comment type="caution">
    <text evidence="2">The sequence shown here is derived from an EMBL/GenBank/DDBJ whole genome shotgun (WGS) entry which is preliminary data.</text>
</comment>
<reference evidence="3" key="1">
    <citation type="journal article" date="2019" name="Int. J. Syst. Evol. Microbiol.">
        <title>The Global Catalogue of Microorganisms (GCM) 10K type strain sequencing project: providing services to taxonomists for standard genome sequencing and annotation.</title>
        <authorList>
            <consortium name="The Broad Institute Genomics Platform"/>
            <consortium name="The Broad Institute Genome Sequencing Center for Infectious Disease"/>
            <person name="Wu L."/>
            <person name="Ma J."/>
        </authorList>
    </citation>
    <scope>NUCLEOTIDE SEQUENCE [LARGE SCALE GENOMIC DNA]</scope>
    <source>
        <strain evidence="3">JCM 4738</strain>
    </source>
</reference>
<dbReference type="EMBL" id="BMVP01000004">
    <property type="protein sequence ID" value="GHB56922.1"/>
    <property type="molecule type" value="Genomic_DNA"/>
</dbReference>